<dbReference type="InterPro" id="IPR011989">
    <property type="entry name" value="ARM-like"/>
</dbReference>
<dbReference type="VEuPathDB" id="FungiDB:AeMF1_010854"/>
<dbReference type="EMBL" id="VJMJ01000330">
    <property type="protein sequence ID" value="KAF0722561.1"/>
    <property type="molecule type" value="Genomic_DNA"/>
</dbReference>
<organism evidence="2 3">
    <name type="scientific">Aphanomyces euteiches</name>
    <dbReference type="NCBI Taxonomy" id="100861"/>
    <lineage>
        <taxon>Eukaryota</taxon>
        <taxon>Sar</taxon>
        <taxon>Stramenopiles</taxon>
        <taxon>Oomycota</taxon>
        <taxon>Saprolegniomycetes</taxon>
        <taxon>Saprolegniales</taxon>
        <taxon>Verrucalvaceae</taxon>
        <taxon>Aphanomyces</taxon>
    </lineage>
</organism>
<dbReference type="Gene3D" id="1.25.10.10">
    <property type="entry name" value="Leucine-rich Repeat Variant"/>
    <property type="match status" value="3"/>
</dbReference>
<dbReference type="SUPFAM" id="SSF48371">
    <property type="entry name" value="ARM repeat"/>
    <property type="match status" value="1"/>
</dbReference>
<dbReference type="InterPro" id="IPR035897">
    <property type="entry name" value="Toll_tir_struct_dom_sf"/>
</dbReference>
<dbReference type="PANTHER" id="PTHR23315">
    <property type="entry name" value="U BOX DOMAIN-CONTAINING"/>
    <property type="match status" value="1"/>
</dbReference>
<dbReference type="Gene3D" id="3.40.50.10140">
    <property type="entry name" value="Toll/interleukin-1 receptor homology (TIR) domain"/>
    <property type="match status" value="1"/>
</dbReference>
<evidence type="ECO:0000256" key="1">
    <source>
        <dbReference type="SAM" id="MobiDB-lite"/>
    </source>
</evidence>
<protein>
    <recommendedName>
        <fullName evidence="4">SAM domain-containing protein</fullName>
    </recommendedName>
</protein>
<reference evidence="2 3" key="1">
    <citation type="submission" date="2019-07" db="EMBL/GenBank/DDBJ databases">
        <title>Genomics analysis of Aphanomyces spp. identifies a new class of oomycete effector associated with host adaptation.</title>
        <authorList>
            <person name="Gaulin E."/>
        </authorList>
    </citation>
    <scope>NUCLEOTIDE SEQUENCE [LARGE SCALE GENOMIC DNA]</scope>
    <source>
        <strain evidence="2 3">ATCC 201684</strain>
    </source>
</reference>
<sequence>MGAGLLSKPTDPSKLDFAIARWALTADVAAWLESLGPEYTSYTAGATERNIDGPLLCSLGAHELPILIECLAITKLQHVRVISSFFDVFKTAQRAAEASVRASLGSKSTSPVKPKLTTRSKTSRSLSKPFKPPQRRSKTESHLNQTPTTCDYHAYFSYASGIDSDGKSVRDRVAAIHAALLAKDVVVWFDSEKSVASAKLIDHGLLNSTVAVIFLTRSYMNQVNSSGALAPCQYEFSSALHRHTLSRMIFCVLDDDMMRYDSLTGEFREIVGDAECMDFTKPSLLEDGCDELAETIHRLHLRYDPSVVLDDVASLGVTTLVRFLKQPTAPPDLCEQVLQTMVCQAMQPHLADKMAAKGVLPLLLTWLQPSMTTERVVELSLVLFKVLGRSHAVTRRKAAALAVEMDVLPRLLDLLKRGSRAAMENAAAVIRTVLAADEVVALLNTTSDAYQNCVVVLVSHVANEIGNLQYEAAAALCAIAMNRELQTLVVRANGIRVCLEQLANYRLDEGVRDNIALVLRHLSGSEAHQREIGSDGGVHAFLTLLDTGSSFQQETSAIALNWLMEIEENRCILVEDDGISILVEHALEGSQLLCQQAFSALAKLALHSHFHEHLADAGALEPCLRLLEQGTESQKTSACHIVAALASTEIVHEMGPVIPLIVKLLYRGSAAQKRVASATLSKLGRRKALKPAIADFVGQGSDSFLL</sequence>
<feature type="region of interest" description="Disordered" evidence="1">
    <location>
        <begin position="103"/>
        <end position="146"/>
    </location>
</feature>
<gene>
    <name evidence="2" type="ORF">Ae201684_018295</name>
</gene>
<dbReference type="InterPro" id="IPR013761">
    <property type="entry name" value="SAM/pointed_sf"/>
</dbReference>
<dbReference type="PANTHER" id="PTHR23315:SF7">
    <property type="entry name" value="U-BOX DOMAIN-CONTAINING PROTEIN 4"/>
    <property type="match status" value="1"/>
</dbReference>
<keyword evidence="3" id="KW-1185">Reference proteome</keyword>
<comment type="caution">
    <text evidence="2">The sequence shown here is derived from an EMBL/GenBank/DDBJ whole genome shotgun (WGS) entry which is preliminary data.</text>
</comment>
<dbReference type="SUPFAM" id="SSF52200">
    <property type="entry name" value="Toll/Interleukin receptor TIR domain"/>
    <property type="match status" value="1"/>
</dbReference>
<evidence type="ECO:0000313" key="3">
    <source>
        <dbReference type="Proteomes" id="UP000481153"/>
    </source>
</evidence>
<dbReference type="Proteomes" id="UP000481153">
    <property type="component" value="Unassembled WGS sequence"/>
</dbReference>
<name>A0A6G0W7S4_9STRA</name>
<accession>A0A6G0W7S4</accession>
<dbReference type="InterPro" id="IPR016024">
    <property type="entry name" value="ARM-type_fold"/>
</dbReference>
<dbReference type="Gene3D" id="1.10.150.50">
    <property type="entry name" value="Transcription Factor, Ets-1"/>
    <property type="match status" value="1"/>
</dbReference>
<evidence type="ECO:0000313" key="2">
    <source>
        <dbReference type="EMBL" id="KAF0722561.1"/>
    </source>
</evidence>
<dbReference type="AlphaFoldDB" id="A0A6G0W7S4"/>
<proteinExistence type="predicted"/>
<evidence type="ECO:0008006" key="4">
    <source>
        <dbReference type="Google" id="ProtNLM"/>
    </source>
</evidence>